<name>A0A9W7DNT6_AMBMO</name>
<evidence type="ECO:0000256" key="1">
    <source>
        <dbReference type="SAM" id="MobiDB-lite"/>
    </source>
</evidence>
<feature type="compositionally biased region" description="Low complexity" evidence="1">
    <location>
        <begin position="55"/>
        <end position="66"/>
    </location>
</feature>
<protein>
    <submittedName>
        <fullName evidence="2">Unnamed protein product</fullName>
    </submittedName>
</protein>
<feature type="region of interest" description="Disordered" evidence="1">
    <location>
        <begin position="484"/>
        <end position="556"/>
    </location>
</feature>
<feature type="region of interest" description="Disordered" evidence="1">
    <location>
        <begin position="1"/>
        <end position="75"/>
    </location>
</feature>
<feature type="compositionally biased region" description="Basic and acidic residues" evidence="1">
    <location>
        <begin position="169"/>
        <end position="186"/>
    </location>
</feature>
<feature type="compositionally biased region" description="Low complexity" evidence="1">
    <location>
        <begin position="522"/>
        <end position="543"/>
    </location>
</feature>
<dbReference type="Proteomes" id="UP001165063">
    <property type="component" value="Unassembled WGS sequence"/>
</dbReference>
<feature type="compositionally biased region" description="Basic and acidic residues" evidence="1">
    <location>
        <begin position="9"/>
        <end position="28"/>
    </location>
</feature>
<feature type="compositionally biased region" description="Basic and acidic residues" evidence="1">
    <location>
        <begin position="35"/>
        <end position="54"/>
    </location>
</feature>
<feature type="compositionally biased region" description="Basic residues" evidence="1">
    <location>
        <begin position="511"/>
        <end position="521"/>
    </location>
</feature>
<feature type="compositionally biased region" description="Acidic residues" evidence="1">
    <location>
        <begin position="90"/>
        <end position="119"/>
    </location>
</feature>
<feature type="compositionally biased region" description="Basic and acidic residues" evidence="1">
    <location>
        <begin position="368"/>
        <end position="384"/>
    </location>
</feature>
<dbReference type="EMBL" id="BSXU01006207">
    <property type="protein sequence ID" value="GMG55808.1"/>
    <property type="molecule type" value="Genomic_DNA"/>
</dbReference>
<organism evidence="2 3">
    <name type="scientific">Ambrosiozyma monospora</name>
    <name type="common">Yeast</name>
    <name type="synonym">Endomycopsis monosporus</name>
    <dbReference type="NCBI Taxonomy" id="43982"/>
    <lineage>
        <taxon>Eukaryota</taxon>
        <taxon>Fungi</taxon>
        <taxon>Dikarya</taxon>
        <taxon>Ascomycota</taxon>
        <taxon>Saccharomycotina</taxon>
        <taxon>Pichiomycetes</taxon>
        <taxon>Pichiales</taxon>
        <taxon>Pichiaceae</taxon>
        <taxon>Ambrosiozyma</taxon>
    </lineage>
</organism>
<gene>
    <name evidence="2" type="ORF">Amon01_000787900</name>
</gene>
<sequence length="572" mass="64068">MAIVPKTENQSDVKIEGSSKEKSSKPEDASNDANETGKKNLDVENKTTIDEKTDAAATNTAESNTALSHSYQPSIDPEDLLTLEVIADEVTGDEEDIHVDDNEEWEFEDEEDDDEDDDYDPMHDRIVPHDAQTLFWNKIMENRRKSSGESVDAAANMDMNIDPSSTTIKIDKDMPQVSSKEEPLDGDKDDSEASEDTTAKKRKSVSFAETVDVKEVENIWDDLRKSEFENERNRVSQFMLERHAQRHPERETHTDKIFSVAKELNDDERVVHDIIERPATAAIAQEKVDFPIHPVSIIPQSNTKVLPKLKLEESSSLKDNLVKISKSPKTSRFKAARLAHSLPTSLKSNVINQKHKTVHTAPTMIDPSAEHANNKPESPRSSKVGLETEAKMPAPMNPFHKSQFGSLKLPTHGGSGSGSPRRRSHGRSNSKANVIFTPKDINPELEHPEYHDEDYEIVRNEQFDEDDEQDENNHLTEDVLVEGDEDEVEDEDSVVGNIKENQPVPQNPPVQKKKQVKRKALTKSISKAAAATATTSTDSVVSGDIKESENPSKPLEPTSWVFMMMILKSRAK</sequence>
<evidence type="ECO:0000313" key="2">
    <source>
        <dbReference type="EMBL" id="GMG55808.1"/>
    </source>
</evidence>
<feature type="region of interest" description="Disordered" evidence="1">
    <location>
        <begin position="400"/>
        <end position="432"/>
    </location>
</feature>
<evidence type="ECO:0000313" key="3">
    <source>
        <dbReference type="Proteomes" id="UP001165063"/>
    </source>
</evidence>
<accession>A0A9W7DNT6</accession>
<feature type="region of interest" description="Disordered" evidence="1">
    <location>
        <begin position="144"/>
        <end position="204"/>
    </location>
</feature>
<reference evidence="2" key="1">
    <citation type="submission" date="2023-04" db="EMBL/GenBank/DDBJ databases">
        <title>Ambrosiozyma monospora NBRC 1965.</title>
        <authorList>
            <person name="Ichikawa N."/>
            <person name="Sato H."/>
            <person name="Tonouchi N."/>
        </authorList>
    </citation>
    <scope>NUCLEOTIDE SEQUENCE</scope>
    <source>
        <strain evidence="2">NBRC 1965</strain>
    </source>
</reference>
<dbReference type="AlphaFoldDB" id="A0A9W7DNT6"/>
<keyword evidence="3" id="KW-1185">Reference proteome</keyword>
<feature type="region of interest" description="Disordered" evidence="1">
    <location>
        <begin position="90"/>
        <end position="126"/>
    </location>
</feature>
<feature type="region of interest" description="Disordered" evidence="1">
    <location>
        <begin position="362"/>
        <end position="384"/>
    </location>
</feature>
<feature type="compositionally biased region" description="Acidic residues" evidence="1">
    <location>
        <begin position="484"/>
        <end position="493"/>
    </location>
</feature>
<proteinExistence type="predicted"/>
<comment type="caution">
    <text evidence="2">The sequence shown here is derived from an EMBL/GenBank/DDBJ whole genome shotgun (WGS) entry which is preliminary data.</text>
</comment>